<name>A0A2I0IMB7_PUNGR</name>
<evidence type="ECO:0000313" key="1">
    <source>
        <dbReference type="EMBL" id="PKI45159.1"/>
    </source>
</evidence>
<dbReference type="AlphaFoldDB" id="A0A2I0IMB7"/>
<keyword evidence="2" id="KW-1185">Reference proteome</keyword>
<dbReference type="Proteomes" id="UP000233551">
    <property type="component" value="Unassembled WGS sequence"/>
</dbReference>
<comment type="caution">
    <text evidence="1">The sequence shown here is derived from an EMBL/GenBank/DDBJ whole genome shotgun (WGS) entry which is preliminary data.</text>
</comment>
<sequence>MARINMRPFPLKVAYTIRTFISRRLSLSSSPATVSPLSDFFRSALVRLRSRRSSSIFEQIGRRSIDRAWVRAASVVVRAVLVRCCVRMRGRSFGSDSFRSCVRLVMNESEEAGRISPVLRRVCKKPSSEQALCLWRRGKGSSVKIVCCTGCGCLSSYSGLLRRGWPWRDLLGSACSDRLRA</sequence>
<reference evidence="1 2" key="1">
    <citation type="submission" date="2017-11" db="EMBL/GenBank/DDBJ databases">
        <title>De-novo sequencing of pomegranate (Punica granatum L.) genome.</title>
        <authorList>
            <person name="Akparov Z."/>
            <person name="Amiraslanov A."/>
            <person name="Hajiyeva S."/>
            <person name="Abbasov M."/>
            <person name="Kaur K."/>
            <person name="Hamwieh A."/>
            <person name="Solovyev V."/>
            <person name="Salamov A."/>
            <person name="Braich B."/>
            <person name="Kosarev P."/>
            <person name="Mahmoud A."/>
            <person name="Hajiyev E."/>
            <person name="Babayeva S."/>
            <person name="Izzatullayeva V."/>
            <person name="Mammadov A."/>
            <person name="Mammadov A."/>
            <person name="Sharifova S."/>
            <person name="Ojaghi J."/>
            <person name="Eynullazada K."/>
            <person name="Bayramov B."/>
            <person name="Abdulazimova A."/>
            <person name="Shahmuradov I."/>
        </authorList>
    </citation>
    <scope>NUCLEOTIDE SEQUENCE [LARGE SCALE GENOMIC DNA]</scope>
    <source>
        <strain evidence="2">cv. AG2017</strain>
        <tissue evidence="1">Leaf</tissue>
    </source>
</reference>
<protein>
    <submittedName>
        <fullName evidence="1">Uncharacterized protein</fullName>
    </submittedName>
</protein>
<dbReference type="GeneID" id="116215513"/>
<evidence type="ECO:0000313" key="2">
    <source>
        <dbReference type="Proteomes" id="UP000233551"/>
    </source>
</evidence>
<gene>
    <name evidence="1" type="ORF">CRG98_034463</name>
</gene>
<dbReference type="EMBL" id="PGOL01002776">
    <property type="protein sequence ID" value="PKI45159.1"/>
    <property type="molecule type" value="Genomic_DNA"/>
</dbReference>
<proteinExistence type="predicted"/>
<organism evidence="1 2">
    <name type="scientific">Punica granatum</name>
    <name type="common">Pomegranate</name>
    <dbReference type="NCBI Taxonomy" id="22663"/>
    <lineage>
        <taxon>Eukaryota</taxon>
        <taxon>Viridiplantae</taxon>
        <taxon>Streptophyta</taxon>
        <taxon>Embryophyta</taxon>
        <taxon>Tracheophyta</taxon>
        <taxon>Spermatophyta</taxon>
        <taxon>Magnoliopsida</taxon>
        <taxon>eudicotyledons</taxon>
        <taxon>Gunneridae</taxon>
        <taxon>Pentapetalae</taxon>
        <taxon>rosids</taxon>
        <taxon>malvids</taxon>
        <taxon>Myrtales</taxon>
        <taxon>Lythraceae</taxon>
        <taxon>Punica</taxon>
    </lineage>
</organism>
<accession>A0A2I0IMB7</accession>